<accession>G0GCG7</accession>
<dbReference type="RefSeq" id="WP_014625362.1">
    <property type="nucleotide sequence ID" value="NC_017583.1"/>
</dbReference>
<gene>
    <name evidence="1" type="ordered locus">Spith_1774</name>
</gene>
<reference evidence="1 2" key="1">
    <citation type="submission" date="2011-06" db="EMBL/GenBank/DDBJ databases">
        <title>The complete genome of Spirochaeta thermophila DSM 6578.</title>
        <authorList>
            <consortium name="US DOE Joint Genome Institute (JGI-PGF)"/>
            <person name="Lucas S."/>
            <person name="Lapidus A."/>
            <person name="Bruce D."/>
            <person name="Goodwin L."/>
            <person name="Pitluck S."/>
            <person name="Peters L."/>
            <person name="Kyrpides N."/>
            <person name="Mavromatis K."/>
            <person name="Ivanova N."/>
            <person name="Mikailova N."/>
            <person name="Pagani I."/>
            <person name="Chertkov O."/>
            <person name="Detter J.C."/>
            <person name="Tapia R."/>
            <person name="Han C."/>
            <person name="Land M."/>
            <person name="Hauser L."/>
            <person name="Markowitz V."/>
            <person name="Cheng J.-F."/>
            <person name="Hugenholtz P."/>
            <person name="Woyke T."/>
            <person name="Wu D."/>
            <person name="Spring S."/>
            <person name="Merkhoffer B."/>
            <person name="Schneider S."/>
            <person name="Klenk H.-P."/>
            <person name="Eisen J.A."/>
        </authorList>
    </citation>
    <scope>NUCLEOTIDE SEQUENCE [LARGE SCALE GENOMIC DNA]</scope>
    <source>
        <strain evidence="2">ATCC 700085 / DSM 6578 / Z-1203</strain>
    </source>
</reference>
<dbReference type="KEGG" id="stq:Spith_1774"/>
<dbReference type="HOGENOM" id="CLU_1676755_0_0_12"/>
<evidence type="ECO:0000313" key="2">
    <source>
        <dbReference type="Proteomes" id="UP000007254"/>
    </source>
</evidence>
<keyword evidence="2" id="KW-1185">Reference proteome</keyword>
<proteinExistence type="predicted"/>
<protein>
    <recommendedName>
        <fullName evidence="3">GIY-YIG domain-containing protein</fullName>
    </recommendedName>
</protein>
<dbReference type="Proteomes" id="UP000007254">
    <property type="component" value="Chromosome"/>
</dbReference>
<evidence type="ECO:0000313" key="1">
    <source>
        <dbReference type="EMBL" id="AEJ62033.1"/>
    </source>
</evidence>
<dbReference type="STRING" id="869211.Spith_1774"/>
<dbReference type="OrthoDB" id="7063125at2"/>
<evidence type="ECO:0008006" key="3">
    <source>
        <dbReference type="Google" id="ProtNLM"/>
    </source>
</evidence>
<name>G0GCG7_WINT7</name>
<sequence length="161" mass="19081">MLAWYTWRPVDGIPSHRLPDTPSVYRLRLVDGTGRPVPIPRFLGIDEEGILHVGRARSIRRRLLRFHEALRRRRARHAEGKLAFFLLKNVEAFARRIEEGEWAIQYTYVCLTSPSEAKRQEEWLLKCYFKRYGELPPLNRELPHGMVRWQDLSCEGEERAQ</sequence>
<dbReference type="AlphaFoldDB" id="G0GCG7"/>
<organism evidence="1 2">
    <name type="scientific">Winmispira thermophila (strain ATCC 700085 / DSM 6578 / Z-1203)</name>
    <name type="common">Spirochaeta thermophila</name>
    <dbReference type="NCBI Taxonomy" id="869211"/>
    <lineage>
        <taxon>Bacteria</taxon>
        <taxon>Pseudomonadati</taxon>
        <taxon>Spirochaetota</taxon>
        <taxon>Spirochaetia</taxon>
        <taxon>Winmispirales</taxon>
        <taxon>Winmispiraceae</taxon>
        <taxon>Winmispira</taxon>
    </lineage>
</organism>
<dbReference type="EMBL" id="CP002903">
    <property type="protein sequence ID" value="AEJ62033.1"/>
    <property type="molecule type" value="Genomic_DNA"/>
</dbReference>